<dbReference type="InterPro" id="IPR010998">
    <property type="entry name" value="Integrase_recombinase_N"/>
</dbReference>
<evidence type="ECO:0000256" key="3">
    <source>
        <dbReference type="ARBA" id="ARBA00023172"/>
    </source>
</evidence>
<gene>
    <name evidence="5" type="ORF">BTO20_20480</name>
</gene>
<dbReference type="Proteomes" id="UP000195331">
    <property type="component" value="Chromosome"/>
</dbReference>
<keyword evidence="3" id="KW-0233">DNA recombination</keyword>
<dbReference type="PANTHER" id="PTHR30349:SF81">
    <property type="entry name" value="TYROSINE RECOMBINASE XERC"/>
    <property type="match status" value="1"/>
</dbReference>
<name>A0A1Y0C640_9MYCO</name>
<dbReference type="Gene3D" id="1.10.443.10">
    <property type="entry name" value="Intergrase catalytic core"/>
    <property type="match status" value="1"/>
</dbReference>
<dbReference type="AlphaFoldDB" id="A0A1Y0C640"/>
<dbReference type="PANTHER" id="PTHR30349">
    <property type="entry name" value="PHAGE INTEGRASE-RELATED"/>
    <property type="match status" value="1"/>
</dbReference>
<dbReference type="InterPro" id="IPR011010">
    <property type="entry name" value="DNA_brk_join_enz"/>
</dbReference>
<dbReference type="CDD" id="cd00397">
    <property type="entry name" value="DNA_BRE_C"/>
    <property type="match status" value="1"/>
</dbReference>
<dbReference type="PROSITE" id="PS51898">
    <property type="entry name" value="TYR_RECOMBINASE"/>
    <property type="match status" value="1"/>
</dbReference>
<accession>A0A1Y0C640</accession>
<evidence type="ECO:0000313" key="5">
    <source>
        <dbReference type="EMBL" id="ART70602.1"/>
    </source>
</evidence>
<dbReference type="KEGG" id="mdx:BTO20_20480"/>
<dbReference type="InterPro" id="IPR050090">
    <property type="entry name" value="Tyrosine_recombinase_XerCD"/>
</dbReference>
<dbReference type="GO" id="GO:0003677">
    <property type="term" value="F:DNA binding"/>
    <property type="evidence" value="ECO:0007669"/>
    <property type="project" value="UniProtKB-KW"/>
</dbReference>
<dbReference type="SUPFAM" id="SSF56349">
    <property type="entry name" value="DNA breaking-rejoining enzymes"/>
    <property type="match status" value="1"/>
</dbReference>
<dbReference type="OrthoDB" id="3216232at2"/>
<dbReference type="GO" id="GO:0006310">
    <property type="term" value="P:DNA recombination"/>
    <property type="evidence" value="ECO:0007669"/>
    <property type="project" value="UniProtKB-KW"/>
</dbReference>
<dbReference type="EMBL" id="CP020809">
    <property type="protein sequence ID" value="ART70602.1"/>
    <property type="molecule type" value="Genomic_DNA"/>
</dbReference>
<proteinExistence type="predicted"/>
<organism evidence="5 6">
    <name type="scientific">Mycobacterium dioxanotrophicus</name>
    <dbReference type="NCBI Taxonomy" id="482462"/>
    <lineage>
        <taxon>Bacteria</taxon>
        <taxon>Bacillati</taxon>
        <taxon>Actinomycetota</taxon>
        <taxon>Actinomycetes</taxon>
        <taxon>Mycobacteriales</taxon>
        <taxon>Mycobacteriaceae</taxon>
        <taxon>Mycobacterium</taxon>
    </lineage>
</organism>
<evidence type="ECO:0000313" key="6">
    <source>
        <dbReference type="Proteomes" id="UP000195331"/>
    </source>
</evidence>
<reference evidence="5 6" key="1">
    <citation type="submission" date="2017-04" db="EMBL/GenBank/DDBJ databases">
        <title>Whole Genome Sequence of 1,4-Dioxane Degrading Bacterium Mycobacterium dioxanotrophicus PH-06.</title>
        <authorList>
            <person name="He Y."/>
        </authorList>
    </citation>
    <scope>NUCLEOTIDE SEQUENCE [LARGE SCALE GENOMIC DNA]</scope>
    <source>
        <strain evidence="5 6">PH-06</strain>
    </source>
</reference>
<keyword evidence="6" id="KW-1185">Reference proteome</keyword>
<evidence type="ECO:0000256" key="1">
    <source>
        <dbReference type="ARBA" id="ARBA00022908"/>
    </source>
</evidence>
<protein>
    <submittedName>
        <fullName evidence="5">Integrase</fullName>
    </submittedName>
</protein>
<keyword evidence="2" id="KW-0238">DNA-binding</keyword>
<dbReference type="InterPro" id="IPR004107">
    <property type="entry name" value="Integrase_SAM-like_N"/>
</dbReference>
<dbReference type="Pfam" id="PF00589">
    <property type="entry name" value="Phage_integrase"/>
    <property type="match status" value="1"/>
</dbReference>
<dbReference type="InterPro" id="IPR002104">
    <property type="entry name" value="Integrase_catalytic"/>
</dbReference>
<sequence length="395" mass="44808">MFDDFENVRDLSVLEVPAVGSLSATGSKWDPYRLLDPQGRPVGAVAAYFSDLLAAGRSEATVRSYGMDLLRWFRFLWAVEVAWDGATRLEARDFCRWLAITNRAKGSGRAVPYSVSVRVHSETVLRCFYDFHRDVGTGPMVNPFPLDRSRRGGRAHAHHNPMEPYRNERAGLYRPRAIRRIPRNIPDAEFNQIFARLLSNRDRAMVAFYVSTGARASELLTVTQGGVDPGRQLITVVRKGSREMQELPASSDAFVWLRLYQVEMEGQIPRGRTRPLWWTRRKPFRPLTYHAAHRMFERVSADAGASATLHALRHTAAYRMAQDPAMPLTDVQFVLGHAQLTTTQIYLTPRKEDVIERVLAHHAEQTRKAAEQGPPPAAGYRPETLDVLFARSRRS</sequence>
<evidence type="ECO:0000259" key="4">
    <source>
        <dbReference type="PROSITE" id="PS51898"/>
    </source>
</evidence>
<dbReference type="Pfam" id="PF02899">
    <property type="entry name" value="Phage_int_SAM_1"/>
    <property type="match status" value="1"/>
</dbReference>
<dbReference type="Gene3D" id="1.10.150.130">
    <property type="match status" value="1"/>
</dbReference>
<dbReference type="GO" id="GO:0015074">
    <property type="term" value="P:DNA integration"/>
    <property type="evidence" value="ECO:0007669"/>
    <property type="project" value="UniProtKB-KW"/>
</dbReference>
<feature type="domain" description="Tyr recombinase" evidence="4">
    <location>
        <begin position="180"/>
        <end position="359"/>
    </location>
</feature>
<keyword evidence="1" id="KW-0229">DNA integration</keyword>
<dbReference type="InterPro" id="IPR013762">
    <property type="entry name" value="Integrase-like_cat_sf"/>
</dbReference>
<evidence type="ECO:0000256" key="2">
    <source>
        <dbReference type="ARBA" id="ARBA00023125"/>
    </source>
</evidence>